<accession>A0ABT5KQH4</accession>
<evidence type="ECO:0000256" key="3">
    <source>
        <dbReference type="ARBA" id="ARBA00022723"/>
    </source>
</evidence>
<dbReference type="Pfam" id="PF02868">
    <property type="entry name" value="Peptidase_M4_C"/>
    <property type="match status" value="1"/>
</dbReference>
<dbReference type="RefSeq" id="WP_273595838.1">
    <property type="nucleotide sequence ID" value="NZ_JAQQXS010000004.1"/>
</dbReference>
<evidence type="ECO:0000256" key="2">
    <source>
        <dbReference type="ARBA" id="ARBA00022670"/>
    </source>
</evidence>
<keyword evidence="5 7" id="KW-0862">Zinc</keyword>
<dbReference type="PRINTS" id="PR00730">
    <property type="entry name" value="THERMOLYSIN"/>
</dbReference>
<dbReference type="Proteomes" id="UP001219862">
    <property type="component" value="Unassembled WGS sequence"/>
</dbReference>
<keyword evidence="3" id="KW-0479">Metal-binding</keyword>
<keyword evidence="2 7" id="KW-0645">Protease</keyword>
<keyword evidence="4 7" id="KW-0378">Hydrolase</keyword>
<evidence type="ECO:0000256" key="6">
    <source>
        <dbReference type="ARBA" id="ARBA00023049"/>
    </source>
</evidence>
<keyword evidence="6 7" id="KW-0482">Metalloprotease</keyword>
<comment type="caution">
    <text evidence="10">The sequence shown here is derived from an EMBL/GenBank/DDBJ whole genome shotgun (WGS) entry which is preliminary data.</text>
</comment>
<evidence type="ECO:0000256" key="1">
    <source>
        <dbReference type="ARBA" id="ARBA00009388"/>
    </source>
</evidence>
<dbReference type="InterPro" id="IPR023612">
    <property type="entry name" value="Peptidase_M4"/>
</dbReference>
<proteinExistence type="inferred from homology"/>
<evidence type="ECO:0000313" key="10">
    <source>
        <dbReference type="EMBL" id="MDC8784720.1"/>
    </source>
</evidence>
<feature type="domain" description="Peptidase M4" evidence="8">
    <location>
        <begin position="99"/>
        <end position="178"/>
    </location>
</feature>
<reference evidence="10 11" key="1">
    <citation type="submission" date="2022-10" db="EMBL/GenBank/DDBJ databases">
        <title>paucibacter sp. hw8 Genome sequencing.</title>
        <authorList>
            <person name="Park S."/>
        </authorList>
    </citation>
    <scope>NUCLEOTIDE SEQUENCE [LARGE SCALE GENOMIC DNA]</scope>
    <source>
        <strain evidence="11">hw8</strain>
    </source>
</reference>
<dbReference type="InterPro" id="IPR027268">
    <property type="entry name" value="Peptidase_M4/M1_CTD_sf"/>
</dbReference>
<dbReference type="CDD" id="cd09597">
    <property type="entry name" value="M4_TLP"/>
    <property type="match status" value="1"/>
</dbReference>
<organism evidence="10 11">
    <name type="scientific">Roseateles koreensis</name>
    <dbReference type="NCBI Taxonomy" id="2987526"/>
    <lineage>
        <taxon>Bacteria</taxon>
        <taxon>Pseudomonadati</taxon>
        <taxon>Pseudomonadota</taxon>
        <taxon>Betaproteobacteria</taxon>
        <taxon>Burkholderiales</taxon>
        <taxon>Sphaerotilaceae</taxon>
        <taxon>Roseateles</taxon>
    </lineage>
</organism>
<dbReference type="InterPro" id="IPR013856">
    <property type="entry name" value="Peptidase_M4_domain"/>
</dbReference>
<dbReference type="EC" id="3.4.24.-" evidence="7"/>
<name>A0ABT5KQH4_9BURK</name>
<evidence type="ECO:0000256" key="5">
    <source>
        <dbReference type="ARBA" id="ARBA00022833"/>
    </source>
</evidence>
<protein>
    <recommendedName>
        <fullName evidence="7">Neutral metalloproteinase</fullName>
        <ecNumber evidence="7">3.4.24.-</ecNumber>
    </recommendedName>
</protein>
<keyword evidence="11" id="KW-1185">Reference proteome</keyword>
<sequence length="344" mass="36426">MLSCTCCIVPQDVLNRFANDKKLAPELRKAAAESARLSAALRSLRVQAGALTAVSQGMGAHIAELAASPKVTVYDCKGTQTLPGTPVPSPKTSKDSTAQTSFAETTGVAAFYKKVFARNSIDNAGMTMMSSVHYGKHYNNAMWNGLQMVYGDGDGKLFLDFTKGHDVIGHELTHGVTQHSLQLGYSGDAGGLNESLSDCFGSMFKQWEAGQDAHTADWLIGADIMGPVAKSKGYSCLRNMANPADKSALAAQPTQYGQLTPGMDPHYSSGPPNLAFCTACVTLGGKSWEKIGQVWYAALTTSGANPTMSMPQFAARTRQVASQLFSGQAVVLAAVDKGWKLVGL</sequence>
<dbReference type="Pfam" id="PF01447">
    <property type="entry name" value="Peptidase_M4"/>
    <property type="match status" value="1"/>
</dbReference>
<feature type="domain" description="Peptidase M4 C-terminal" evidence="9">
    <location>
        <begin position="182"/>
        <end position="343"/>
    </location>
</feature>
<dbReference type="InterPro" id="IPR001570">
    <property type="entry name" value="Peptidase_M4_C_domain"/>
</dbReference>
<evidence type="ECO:0000313" key="11">
    <source>
        <dbReference type="Proteomes" id="UP001219862"/>
    </source>
</evidence>
<dbReference type="Gene3D" id="1.10.390.10">
    <property type="entry name" value="Neutral Protease Domain 2"/>
    <property type="match status" value="1"/>
</dbReference>
<dbReference type="SUPFAM" id="SSF55486">
    <property type="entry name" value="Metalloproteases ('zincins'), catalytic domain"/>
    <property type="match status" value="1"/>
</dbReference>
<evidence type="ECO:0000256" key="4">
    <source>
        <dbReference type="ARBA" id="ARBA00022801"/>
    </source>
</evidence>
<evidence type="ECO:0000259" key="8">
    <source>
        <dbReference type="Pfam" id="PF01447"/>
    </source>
</evidence>
<dbReference type="PANTHER" id="PTHR43579">
    <property type="match status" value="1"/>
</dbReference>
<comment type="similarity">
    <text evidence="1 7">Belongs to the peptidase M4 family.</text>
</comment>
<evidence type="ECO:0000259" key="9">
    <source>
        <dbReference type="Pfam" id="PF02868"/>
    </source>
</evidence>
<dbReference type="InterPro" id="IPR052759">
    <property type="entry name" value="Metalloprotease_M4"/>
</dbReference>
<dbReference type="Gene3D" id="3.10.170.10">
    <property type="match status" value="1"/>
</dbReference>
<comment type="cofactor">
    <cofactor evidence="7">
        <name>Zn(2+)</name>
        <dbReference type="ChEBI" id="CHEBI:29105"/>
    </cofactor>
</comment>
<evidence type="ECO:0000256" key="7">
    <source>
        <dbReference type="RuleBase" id="RU366073"/>
    </source>
</evidence>
<comment type="function">
    <text evidence="7">Extracellular zinc metalloprotease.</text>
</comment>
<comment type="subcellular location">
    <subcellularLocation>
        <location evidence="7">Secreted</location>
    </subcellularLocation>
</comment>
<dbReference type="EMBL" id="JAQQXS010000004">
    <property type="protein sequence ID" value="MDC8784720.1"/>
    <property type="molecule type" value="Genomic_DNA"/>
</dbReference>
<dbReference type="PANTHER" id="PTHR43579:SF1">
    <property type="entry name" value="NEUTRAL METALLOPROTEINASE"/>
    <property type="match status" value="1"/>
</dbReference>
<gene>
    <name evidence="10" type="ORF">PRZ01_05900</name>
</gene>
<keyword evidence="7" id="KW-0964">Secreted</keyword>